<gene>
    <name evidence="2" type="ORF">JOF34_001505</name>
</gene>
<evidence type="ECO:0000313" key="3">
    <source>
        <dbReference type="Proteomes" id="UP001519362"/>
    </source>
</evidence>
<evidence type="ECO:0000256" key="1">
    <source>
        <dbReference type="SAM" id="Phobius"/>
    </source>
</evidence>
<comment type="caution">
    <text evidence="2">The sequence shown here is derived from an EMBL/GenBank/DDBJ whole genome shotgun (WGS) entry which is preliminary data.</text>
</comment>
<dbReference type="EMBL" id="JAGIOL010000001">
    <property type="protein sequence ID" value="MBP2436919.1"/>
    <property type="molecule type" value="Genomic_DNA"/>
</dbReference>
<accession>A0ABS4ZI13</accession>
<dbReference type="RefSeq" id="WP_241244913.1">
    <property type="nucleotide sequence ID" value="NZ_CP049253.1"/>
</dbReference>
<name>A0ABS4ZI13_9MICO</name>
<evidence type="ECO:0000313" key="2">
    <source>
        <dbReference type="EMBL" id="MBP2436919.1"/>
    </source>
</evidence>
<protein>
    <recommendedName>
        <fullName evidence="4">DUF4129 domain-containing protein</fullName>
    </recommendedName>
</protein>
<evidence type="ECO:0008006" key="4">
    <source>
        <dbReference type="Google" id="ProtNLM"/>
    </source>
</evidence>
<reference evidence="2 3" key="1">
    <citation type="submission" date="2021-03" db="EMBL/GenBank/DDBJ databases">
        <title>Sequencing the genomes of 1000 actinobacteria strains.</title>
        <authorList>
            <person name="Klenk H.-P."/>
        </authorList>
    </citation>
    <scope>NUCLEOTIDE SEQUENCE [LARGE SCALE GENOMIC DNA]</scope>
    <source>
        <strain evidence="2 3">DSM 24221</strain>
    </source>
</reference>
<keyword evidence="3" id="KW-1185">Reference proteome</keyword>
<keyword evidence="1" id="KW-1133">Transmembrane helix</keyword>
<keyword evidence="1" id="KW-0472">Membrane</keyword>
<sequence>MFTDELYPPVQYSPVWMLVACGVLALLALIAWMIWALTRPPKAVPSSLSRDEPETLDALRDGSLGAIAQVEDAYRSGAITARHANAELSRLTRAFVNAYTGVEAPVMTLEDLERRGVDPSLIDALRRHYYPSLFRGDLVVDPIAGADAARRVVMAWH</sequence>
<proteinExistence type="predicted"/>
<keyword evidence="1" id="KW-0812">Transmembrane</keyword>
<feature type="transmembrane region" description="Helical" evidence="1">
    <location>
        <begin position="15"/>
        <end position="37"/>
    </location>
</feature>
<dbReference type="Proteomes" id="UP001519362">
    <property type="component" value="Unassembled WGS sequence"/>
</dbReference>
<organism evidence="2 3">
    <name type="scientific">Microbacterium amylolyticum</name>
    <dbReference type="NCBI Taxonomy" id="936337"/>
    <lineage>
        <taxon>Bacteria</taxon>
        <taxon>Bacillati</taxon>
        <taxon>Actinomycetota</taxon>
        <taxon>Actinomycetes</taxon>
        <taxon>Micrococcales</taxon>
        <taxon>Microbacteriaceae</taxon>
        <taxon>Microbacterium</taxon>
    </lineage>
</organism>